<dbReference type="Pfam" id="PF00583">
    <property type="entry name" value="Acetyltransf_1"/>
    <property type="match status" value="1"/>
</dbReference>
<dbReference type="PROSITE" id="PS51186">
    <property type="entry name" value="GNAT"/>
    <property type="match status" value="1"/>
</dbReference>
<dbReference type="SUPFAM" id="SSF55729">
    <property type="entry name" value="Acyl-CoA N-acyltransferases (Nat)"/>
    <property type="match status" value="1"/>
</dbReference>
<reference evidence="4 5" key="1">
    <citation type="submission" date="2020-04" db="EMBL/GenBank/DDBJ databases">
        <authorList>
            <person name="Yin C."/>
        </authorList>
    </citation>
    <scope>NUCLEOTIDE SEQUENCE [LARGE SCALE GENOMIC DNA]</scope>
    <source>
        <strain evidence="4 5">Ae27</strain>
    </source>
</reference>
<dbReference type="EMBL" id="JABAIA010000004">
    <property type="protein sequence ID" value="NLR68856.1"/>
    <property type="molecule type" value="Genomic_DNA"/>
</dbReference>
<dbReference type="Proteomes" id="UP000570474">
    <property type="component" value="Unassembled WGS sequence"/>
</dbReference>
<evidence type="ECO:0000256" key="1">
    <source>
        <dbReference type="ARBA" id="ARBA00022679"/>
    </source>
</evidence>
<dbReference type="InterPro" id="IPR016181">
    <property type="entry name" value="Acyl_CoA_acyltransferase"/>
</dbReference>
<evidence type="ECO:0000313" key="5">
    <source>
        <dbReference type="Proteomes" id="UP000570474"/>
    </source>
</evidence>
<feature type="domain" description="N-acetyltransferase" evidence="3">
    <location>
        <begin position="5"/>
        <end position="163"/>
    </location>
</feature>
<dbReference type="GO" id="GO:0016747">
    <property type="term" value="F:acyltransferase activity, transferring groups other than amino-acyl groups"/>
    <property type="evidence" value="ECO:0007669"/>
    <property type="project" value="InterPro"/>
</dbReference>
<evidence type="ECO:0000259" key="3">
    <source>
        <dbReference type="PROSITE" id="PS51186"/>
    </source>
</evidence>
<dbReference type="CDD" id="cd04301">
    <property type="entry name" value="NAT_SF"/>
    <property type="match status" value="1"/>
</dbReference>
<keyword evidence="5" id="KW-1185">Reference proteome</keyword>
<dbReference type="PANTHER" id="PTHR43877">
    <property type="entry name" value="AMINOALKYLPHOSPHONATE N-ACETYLTRANSFERASE-RELATED-RELATED"/>
    <property type="match status" value="1"/>
</dbReference>
<proteinExistence type="predicted"/>
<evidence type="ECO:0000256" key="2">
    <source>
        <dbReference type="ARBA" id="ARBA00023315"/>
    </source>
</evidence>
<sequence>MTAISKIRPLQPDDNQQLGTIIRQVLEEFHANKPGTAYFDNNLYELYSAFAIPNAAYWIVEVDGSVAGGAGIFPVPGLPPAHCELVKLYLLPEARGLGLGKQLIARCLQSARSFGYTHVYLETLPELEQAIPLYEKMGFTYLPAPLGNAVHFGCSIWMIKALAL</sequence>
<dbReference type="RefSeq" id="WP_168874808.1">
    <property type="nucleotide sequence ID" value="NZ_JABAIA010000004.1"/>
</dbReference>
<organism evidence="4 5">
    <name type="scientific">Chitinophaga varians</name>
    <dbReference type="NCBI Taxonomy" id="2202339"/>
    <lineage>
        <taxon>Bacteria</taxon>
        <taxon>Pseudomonadati</taxon>
        <taxon>Bacteroidota</taxon>
        <taxon>Chitinophagia</taxon>
        <taxon>Chitinophagales</taxon>
        <taxon>Chitinophagaceae</taxon>
        <taxon>Chitinophaga</taxon>
    </lineage>
</organism>
<accession>A0A847S1N2</accession>
<name>A0A847S1N2_9BACT</name>
<dbReference type="AlphaFoldDB" id="A0A847S1N2"/>
<dbReference type="Gene3D" id="3.40.630.30">
    <property type="match status" value="1"/>
</dbReference>
<dbReference type="InterPro" id="IPR000182">
    <property type="entry name" value="GNAT_dom"/>
</dbReference>
<keyword evidence="2" id="KW-0012">Acyltransferase</keyword>
<comment type="caution">
    <text evidence="4">The sequence shown here is derived from an EMBL/GenBank/DDBJ whole genome shotgun (WGS) entry which is preliminary data.</text>
</comment>
<keyword evidence="1 4" id="KW-0808">Transferase</keyword>
<gene>
    <name evidence="4" type="ORF">HGH92_31435</name>
</gene>
<dbReference type="InterPro" id="IPR050832">
    <property type="entry name" value="Bact_Acetyltransf"/>
</dbReference>
<protein>
    <submittedName>
        <fullName evidence="4">GNAT family N-acetyltransferase</fullName>
    </submittedName>
</protein>
<evidence type="ECO:0000313" key="4">
    <source>
        <dbReference type="EMBL" id="NLR68856.1"/>
    </source>
</evidence>